<evidence type="ECO:0000256" key="1">
    <source>
        <dbReference type="ARBA" id="ARBA00004496"/>
    </source>
</evidence>
<feature type="domain" description="GDPGP1-like N-terminal" evidence="10">
    <location>
        <begin position="1"/>
        <end position="119"/>
    </location>
</feature>
<evidence type="ECO:0000313" key="12">
    <source>
        <dbReference type="Proteomes" id="UP000011116"/>
    </source>
</evidence>
<evidence type="ECO:0000256" key="3">
    <source>
        <dbReference type="ARBA" id="ARBA00022490"/>
    </source>
</evidence>
<evidence type="ECO:0000259" key="10">
    <source>
        <dbReference type="Pfam" id="PF26217"/>
    </source>
</evidence>
<dbReference type="GO" id="GO:0016787">
    <property type="term" value="F:hydrolase activity"/>
    <property type="evidence" value="ECO:0007669"/>
    <property type="project" value="UniProtKB-KW"/>
</dbReference>
<accession>A0A8I6XM99</accession>
<dbReference type="PANTHER" id="PTHR20884">
    <property type="entry name" value="GDP-D-GLUCOSE PHOSPHORYLASE 1"/>
    <property type="match status" value="1"/>
</dbReference>
<evidence type="ECO:0000256" key="7">
    <source>
        <dbReference type="ARBA" id="ARBA00022741"/>
    </source>
</evidence>
<comment type="subcellular location">
    <subcellularLocation>
        <location evidence="1">Cytoplasm</location>
    </subcellularLocation>
</comment>
<dbReference type="Proteomes" id="UP000011116">
    <property type="component" value="Chromosome 3H"/>
</dbReference>
<dbReference type="Pfam" id="PF26216">
    <property type="entry name" value="GDPGP1_C"/>
    <property type="match status" value="1"/>
</dbReference>
<dbReference type="InterPro" id="IPR058865">
    <property type="entry name" value="GDPGP1_C"/>
</dbReference>
<reference evidence="11" key="2">
    <citation type="submission" date="2020-10" db="EMBL/GenBank/DDBJ databases">
        <authorList>
            <person name="Scholz U."/>
            <person name="Mascher M."/>
            <person name="Fiebig A."/>
        </authorList>
    </citation>
    <scope>NUCLEOTIDE SEQUENCE [LARGE SCALE GENOMIC DNA]</scope>
    <source>
        <strain evidence="11">cv. Morex</strain>
    </source>
</reference>
<evidence type="ECO:0000256" key="4">
    <source>
        <dbReference type="ARBA" id="ARBA00022658"/>
    </source>
</evidence>
<name>A0A8I6XM99_HORVV</name>
<reference evidence="12" key="1">
    <citation type="journal article" date="2012" name="Nature">
        <title>A physical, genetic and functional sequence assembly of the barley genome.</title>
        <authorList>
            <consortium name="The International Barley Genome Sequencing Consortium"/>
            <person name="Mayer K.F."/>
            <person name="Waugh R."/>
            <person name="Brown J.W."/>
            <person name="Schulman A."/>
            <person name="Langridge P."/>
            <person name="Platzer M."/>
            <person name="Fincher G.B."/>
            <person name="Muehlbauer G.J."/>
            <person name="Sato K."/>
            <person name="Close T.J."/>
            <person name="Wise R.P."/>
            <person name="Stein N."/>
        </authorList>
    </citation>
    <scope>NUCLEOTIDE SEQUENCE [LARGE SCALE GENOMIC DNA]</scope>
    <source>
        <strain evidence="12">cv. Morex</strain>
    </source>
</reference>
<dbReference type="GO" id="GO:0080048">
    <property type="term" value="F:GDP-D-glucose phosphorylase activity"/>
    <property type="evidence" value="ECO:0000318"/>
    <property type="project" value="GO_Central"/>
</dbReference>
<dbReference type="GO" id="GO:0005085">
    <property type="term" value="F:guanyl-nucleotide exchange factor activity"/>
    <property type="evidence" value="ECO:0007669"/>
    <property type="project" value="UniProtKB-KW"/>
</dbReference>
<evidence type="ECO:0000259" key="9">
    <source>
        <dbReference type="Pfam" id="PF26216"/>
    </source>
</evidence>
<dbReference type="GO" id="GO:0006006">
    <property type="term" value="P:glucose metabolic process"/>
    <property type="evidence" value="ECO:0000318"/>
    <property type="project" value="GO_Central"/>
</dbReference>
<keyword evidence="8" id="KW-0378">Hydrolase</keyword>
<keyword evidence="7" id="KW-0547">Nucleotide-binding</keyword>
<dbReference type="PANTHER" id="PTHR20884:SF21">
    <property type="entry name" value="GDP-L-GALACTOSE PHOSPHORYLASE 1"/>
    <property type="match status" value="1"/>
</dbReference>
<reference evidence="11" key="3">
    <citation type="submission" date="2022-01" db="UniProtKB">
        <authorList>
            <consortium name="EnsemblPlants"/>
        </authorList>
    </citation>
    <scope>IDENTIFICATION</scope>
    <source>
        <strain evidence="11">subsp. vulgare</strain>
    </source>
</reference>
<proteinExistence type="inferred from homology"/>
<protein>
    <recommendedName>
        <fullName evidence="13">GDP-L-galactose phosphorylase 1</fullName>
    </recommendedName>
</protein>
<dbReference type="SMR" id="A0A8I6XM99"/>
<dbReference type="Gramene" id="HORVU.MOREX.r3.3HG0256630.1">
    <property type="protein sequence ID" value="HORVU.MOREX.r3.3HG0256630.1"/>
    <property type="gene ID" value="HORVU.MOREX.r3.3HG0256630"/>
</dbReference>
<dbReference type="InterPro" id="IPR026506">
    <property type="entry name" value="GDPGP"/>
</dbReference>
<organism evidence="11 12">
    <name type="scientific">Hordeum vulgare subsp. vulgare</name>
    <name type="common">Domesticated barley</name>
    <dbReference type="NCBI Taxonomy" id="112509"/>
    <lineage>
        <taxon>Eukaryota</taxon>
        <taxon>Viridiplantae</taxon>
        <taxon>Streptophyta</taxon>
        <taxon>Embryophyta</taxon>
        <taxon>Tracheophyta</taxon>
        <taxon>Spermatophyta</taxon>
        <taxon>Magnoliopsida</taxon>
        <taxon>Liliopsida</taxon>
        <taxon>Poales</taxon>
        <taxon>Poaceae</taxon>
        <taxon>BOP clade</taxon>
        <taxon>Pooideae</taxon>
        <taxon>Triticodae</taxon>
        <taxon>Triticeae</taxon>
        <taxon>Hordeinae</taxon>
        <taxon>Hordeum</taxon>
    </lineage>
</organism>
<keyword evidence="5" id="KW-0808">Transferase</keyword>
<keyword evidence="4" id="KW-0344">Guanine-nucleotide releasing factor</keyword>
<evidence type="ECO:0008006" key="13">
    <source>
        <dbReference type="Google" id="ProtNLM"/>
    </source>
</evidence>
<keyword evidence="3" id="KW-0963">Cytoplasm</keyword>
<dbReference type="EnsemblPlants" id="HORVU.MOREX.r3.3HG0256630.1">
    <property type="protein sequence ID" value="HORVU.MOREX.r3.3HG0256630.1"/>
    <property type="gene ID" value="HORVU.MOREX.r3.3HG0256630"/>
</dbReference>
<keyword evidence="12" id="KW-1185">Reference proteome</keyword>
<comment type="similarity">
    <text evidence="2">Belongs to the GDPGP1 family.</text>
</comment>
<sequence length="224" mass="25358">MNQVLQPFHSEKFNFTKVKLEEVIFRFQETENDSAQYFDGAPPTVSASPSSILNNVRPIGYCHVLLIPQVQEYLQQRVDQESFLLAMYVTKEARNSFFRVRYNSLGALATINHLHFQAYYLKVQYPVEKVPTEELTVVGNGVSISQLVQYPVSGFVFEGGAGLEDLSQVVSNACIFLQENNRPFNVLISESAKRVFLPLQCYAEKRTSGKASQEFLDMTINPAL</sequence>
<keyword evidence="6" id="KW-0548">Nucleotidyltransferase</keyword>
<dbReference type="Pfam" id="PF26217">
    <property type="entry name" value="GDPGP1_N"/>
    <property type="match status" value="1"/>
</dbReference>
<feature type="domain" description="GDPGP1-like C-terminal" evidence="9">
    <location>
        <begin position="126"/>
        <end position="223"/>
    </location>
</feature>
<evidence type="ECO:0000256" key="5">
    <source>
        <dbReference type="ARBA" id="ARBA00022679"/>
    </source>
</evidence>
<evidence type="ECO:0000256" key="2">
    <source>
        <dbReference type="ARBA" id="ARBA00006451"/>
    </source>
</evidence>
<evidence type="ECO:0000256" key="6">
    <source>
        <dbReference type="ARBA" id="ARBA00022695"/>
    </source>
</evidence>
<dbReference type="AlphaFoldDB" id="A0A8I6XM99"/>
<dbReference type="GO" id="GO:0000166">
    <property type="term" value="F:nucleotide binding"/>
    <property type="evidence" value="ECO:0007669"/>
    <property type="project" value="UniProtKB-KW"/>
</dbReference>
<dbReference type="GO" id="GO:0005737">
    <property type="term" value="C:cytoplasm"/>
    <property type="evidence" value="ECO:0000318"/>
    <property type="project" value="GO_Central"/>
</dbReference>
<dbReference type="InterPro" id="IPR058866">
    <property type="entry name" value="GDPGP1_N"/>
</dbReference>
<evidence type="ECO:0000256" key="8">
    <source>
        <dbReference type="ARBA" id="ARBA00022801"/>
    </source>
</evidence>
<evidence type="ECO:0000313" key="11">
    <source>
        <dbReference type="EnsemblPlants" id="HORVU.MOREX.r3.3HG0256630.1"/>
    </source>
</evidence>